<gene>
    <name evidence="3" type="ORF">JF625_11050</name>
</gene>
<feature type="transmembrane region" description="Helical" evidence="2">
    <location>
        <begin position="47"/>
        <end position="66"/>
    </location>
</feature>
<dbReference type="InterPro" id="IPR007251">
    <property type="entry name" value="Iron_permease_Fet4"/>
</dbReference>
<evidence type="ECO:0000256" key="2">
    <source>
        <dbReference type="SAM" id="Phobius"/>
    </source>
</evidence>
<protein>
    <submittedName>
        <fullName evidence="3">Low affinity iron permease family protein</fullName>
    </submittedName>
</protein>
<dbReference type="EMBL" id="JAEKLZ010000181">
    <property type="protein sequence ID" value="MBW8725675.1"/>
    <property type="molecule type" value="Genomic_DNA"/>
</dbReference>
<keyword evidence="2" id="KW-0472">Membrane</keyword>
<proteinExistence type="predicted"/>
<dbReference type="GO" id="GO:0055085">
    <property type="term" value="P:transmembrane transport"/>
    <property type="evidence" value="ECO:0007669"/>
    <property type="project" value="InterPro"/>
</dbReference>
<evidence type="ECO:0000313" key="3">
    <source>
        <dbReference type="EMBL" id="MBW8725675.1"/>
    </source>
</evidence>
<dbReference type="Pfam" id="PF04120">
    <property type="entry name" value="Iron_permease"/>
    <property type="match status" value="1"/>
</dbReference>
<dbReference type="Proteomes" id="UP000700706">
    <property type="component" value="Unassembled WGS sequence"/>
</dbReference>
<comment type="caution">
    <text evidence="3">The sequence shown here is derived from an EMBL/GenBank/DDBJ whole genome shotgun (WGS) entry which is preliminary data.</text>
</comment>
<evidence type="ECO:0000313" key="4">
    <source>
        <dbReference type="Proteomes" id="UP000700706"/>
    </source>
</evidence>
<sequence>MKDTPWFARFATRTSHLAGHPITFGVAAGAMVVWAAVGPFVGFSDVWQLTVNTATTIVTFLMVFLIQNTQNRDTAALQIKLDELIRATKTARNTLLDLEDQSEEDIRKIREEYEKLAELERNKRGSSQSR</sequence>
<feature type="transmembrane region" description="Helical" evidence="2">
    <location>
        <begin position="21"/>
        <end position="41"/>
    </location>
</feature>
<keyword evidence="1" id="KW-0175">Coiled coil</keyword>
<dbReference type="AlphaFoldDB" id="A0A952KEU1"/>
<keyword evidence="2" id="KW-0812">Transmembrane</keyword>
<feature type="coiled-coil region" evidence="1">
    <location>
        <begin position="81"/>
        <end position="122"/>
    </location>
</feature>
<evidence type="ECO:0000256" key="1">
    <source>
        <dbReference type="SAM" id="Coils"/>
    </source>
</evidence>
<name>A0A952KEU1_9PROT</name>
<reference evidence="3" key="1">
    <citation type="submission" date="2020-06" db="EMBL/GenBank/DDBJ databases">
        <title>Stable isotope informed genome-resolved metagenomics uncovers potential trophic interactions in rhizosphere soil.</title>
        <authorList>
            <person name="Starr E.P."/>
            <person name="Shi S."/>
            <person name="Blazewicz S.J."/>
            <person name="Koch B.J."/>
            <person name="Probst A.J."/>
            <person name="Hungate B.A."/>
            <person name="Pett-Ridge J."/>
            <person name="Firestone M.K."/>
            <person name="Banfield J.F."/>
        </authorList>
    </citation>
    <scope>NUCLEOTIDE SEQUENCE</scope>
    <source>
        <strain evidence="3">YM_69_17</strain>
    </source>
</reference>
<accession>A0A952KEU1</accession>
<organism evidence="3 4">
    <name type="scientific">Inquilinus limosus</name>
    <dbReference type="NCBI Taxonomy" id="171674"/>
    <lineage>
        <taxon>Bacteria</taxon>
        <taxon>Pseudomonadati</taxon>
        <taxon>Pseudomonadota</taxon>
        <taxon>Alphaproteobacteria</taxon>
        <taxon>Rhodospirillales</taxon>
        <taxon>Rhodospirillaceae</taxon>
        <taxon>Inquilinus</taxon>
    </lineage>
</organism>
<keyword evidence="2" id="KW-1133">Transmembrane helix</keyword>